<dbReference type="Proteomes" id="UP001596175">
    <property type="component" value="Unassembled WGS sequence"/>
</dbReference>
<evidence type="ECO:0000313" key="2">
    <source>
        <dbReference type="Proteomes" id="UP001596175"/>
    </source>
</evidence>
<gene>
    <name evidence="1" type="ORF">ACFPK1_29270</name>
</gene>
<dbReference type="EMBL" id="JBHSKG010000023">
    <property type="protein sequence ID" value="MFC5142350.1"/>
    <property type="molecule type" value="Genomic_DNA"/>
</dbReference>
<organism evidence="1 2">
    <name type="scientific">Actinomycetospora rhizophila</name>
    <dbReference type="NCBI Taxonomy" id="1416876"/>
    <lineage>
        <taxon>Bacteria</taxon>
        <taxon>Bacillati</taxon>
        <taxon>Actinomycetota</taxon>
        <taxon>Actinomycetes</taxon>
        <taxon>Pseudonocardiales</taxon>
        <taxon>Pseudonocardiaceae</taxon>
        <taxon>Actinomycetospora</taxon>
    </lineage>
</organism>
<comment type="caution">
    <text evidence="1">The sequence shown here is derived from an EMBL/GenBank/DDBJ whole genome shotgun (WGS) entry which is preliminary data.</text>
</comment>
<evidence type="ECO:0000313" key="1">
    <source>
        <dbReference type="EMBL" id="MFC5142350.1"/>
    </source>
</evidence>
<name>A0ABV9ZPZ9_9PSEU</name>
<proteinExistence type="predicted"/>
<accession>A0ABV9ZPZ9</accession>
<reference evidence="2" key="1">
    <citation type="journal article" date="2019" name="Int. J. Syst. Evol. Microbiol.">
        <title>The Global Catalogue of Microorganisms (GCM) 10K type strain sequencing project: providing services to taxonomists for standard genome sequencing and annotation.</title>
        <authorList>
            <consortium name="The Broad Institute Genomics Platform"/>
            <consortium name="The Broad Institute Genome Sequencing Center for Infectious Disease"/>
            <person name="Wu L."/>
            <person name="Ma J."/>
        </authorList>
    </citation>
    <scope>NUCLEOTIDE SEQUENCE [LARGE SCALE GENOMIC DNA]</scope>
    <source>
        <strain evidence="2">XZYJ18</strain>
    </source>
</reference>
<dbReference type="RefSeq" id="WP_378024473.1">
    <property type="nucleotide sequence ID" value="NZ_JBHSKG010000023.1"/>
</dbReference>
<protein>
    <submittedName>
        <fullName evidence="1">Uncharacterized protein</fullName>
    </submittedName>
</protein>
<sequence>MSPWITLIGTLLGVVLGGGITFLNNIRQRKWAVEDRDKAIIEAQQKWRREAGEDRASALRDERRATYAKMLRALDEAYRQNNLARTKMDHGLLSSRGDEAVEAVGSINEAGTTLAEVEIIGPKSVSDATHSALQVVMYIATLLAKKEPQVDEMASAGDLMKIKRKEMVEAMRTALSASYDAELPRAGS</sequence>
<keyword evidence="2" id="KW-1185">Reference proteome</keyword>